<dbReference type="InterPro" id="IPR016130">
    <property type="entry name" value="Tyr_Pase_AS"/>
</dbReference>
<dbReference type="InterPro" id="IPR029021">
    <property type="entry name" value="Prot-tyrosine_phosphatase-like"/>
</dbReference>
<dbReference type="GO" id="GO:0004721">
    <property type="term" value="F:phosphoprotein phosphatase activity"/>
    <property type="evidence" value="ECO:0007669"/>
    <property type="project" value="InterPro"/>
</dbReference>
<dbReference type="InterPro" id="IPR000387">
    <property type="entry name" value="Tyr_Pase_dom"/>
</dbReference>
<dbReference type="Proteomes" id="UP001251528">
    <property type="component" value="Unassembled WGS sequence"/>
</dbReference>
<reference evidence="2" key="1">
    <citation type="submission" date="2023-06" db="EMBL/GenBank/DDBJ databases">
        <title>Conoideocrella luteorostrata (Hypocreales: Clavicipitaceae), a potential biocontrol fungus for elongate hemlock scale in United States Christmas tree production areas.</title>
        <authorList>
            <person name="Barrett H."/>
            <person name="Lovett B."/>
            <person name="Macias A.M."/>
            <person name="Stajich J.E."/>
            <person name="Kasson M.T."/>
        </authorList>
    </citation>
    <scope>NUCLEOTIDE SEQUENCE</scope>
    <source>
        <strain evidence="2">ARSEF 14590</strain>
    </source>
</reference>
<name>A0AAJ0G0X3_9HYPO</name>
<organism evidence="2 3">
    <name type="scientific">Conoideocrella luteorostrata</name>
    <dbReference type="NCBI Taxonomy" id="1105319"/>
    <lineage>
        <taxon>Eukaryota</taxon>
        <taxon>Fungi</taxon>
        <taxon>Dikarya</taxon>
        <taxon>Ascomycota</taxon>
        <taxon>Pezizomycotina</taxon>
        <taxon>Sordariomycetes</taxon>
        <taxon>Hypocreomycetidae</taxon>
        <taxon>Hypocreales</taxon>
        <taxon>Clavicipitaceae</taxon>
        <taxon>Conoideocrella</taxon>
    </lineage>
</organism>
<dbReference type="AlphaFoldDB" id="A0AAJ0G0X3"/>
<gene>
    <name evidence="2" type="ORF">QQS21_002826</name>
</gene>
<dbReference type="Gene3D" id="3.90.190.10">
    <property type="entry name" value="Protein tyrosine phosphatase superfamily"/>
    <property type="match status" value="1"/>
</dbReference>
<dbReference type="PANTHER" id="PTHR31126:SF1">
    <property type="entry name" value="TYROSINE SPECIFIC PROTEIN PHOSPHATASES DOMAIN-CONTAINING PROTEIN"/>
    <property type="match status" value="1"/>
</dbReference>
<protein>
    <recommendedName>
        <fullName evidence="1">Tyrosine specific protein phosphatases domain-containing protein</fullName>
    </recommendedName>
</protein>
<dbReference type="SUPFAM" id="SSF52799">
    <property type="entry name" value="(Phosphotyrosine protein) phosphatases II"/>
    <property type="match status" value="1"/>
</dbReference>
<dbReference type="Pfam" id="PF13350">
    <property type="entry name" value="Y_phosphatase3"/>
    <property type="match status" value="1"/>
</dbReference>
<comment type="caution">
    <text evidence="2">The sequence shown here is derived from an EMBL/GenBank/DDBJ whole genome shotgun (WGS) entry which is preliminary data.</text>
</comment>
<dbReference type="PROSITE" id="PS50056">
    <property type="entry name" value="TYR_PHOSPHATASE_2"/>
    <property type="match status" value="1"/>
</dbReference>
<dbReference type="PROSITE" id="PS00383">
    <property type="entry name" value="TYR_PHOSPHATASE_1"/>
    <property type="match status" value="1"/>
</dbReference>
<proteinExistence type="predicted"/>
<feature type="domain" description="Tyrosine specific protein phosphatases" evidence="1">
    <location>
        <begin position="153"/>
        <end position="187"/>
    </location>
</feature>
<evidence type="ECO:0000313" key="2">
    <source>
        <dbReference type="EMBL" id="KAK2608600.1"/>
    </source>
</evidence>
<evidence type="ECO:0000259" key="1">
    <source>
        <dbReference type="PROSITE" id="PS50056"/>
    </source>
</evidence>
<evidence type="ECO:0000313" key="3">
    <source>
        <dbReference type="Proteomes" id="UP001251528"/>
    </source>
</evidence>
<keyword evidence="3" id="KW-1185">Reference proteome</keyword>
<dbReference type="PANTHER" id="PTHR31126">
    <property type="entry name" value="TYROSINE-PROTEIN PHOSPHATASE"/>
    <property type="match status" value="1"/>
</dbReference>
<dbReference type="EMBL" id="JASWJB010000035">
    <property type="protein sequence ID" value="KAK2608600.1"/>
    <property type="molecule type" value="Genomic_DNA"/>
</dbReference>
<sequence>MVDTQLLSSLATTPAEHTIDPEILGPILSNPPFISLPGSMNVRDIGAYSPGYVKPGIIFRSGTLDYLPESSRPLLRSQLGLRKIFDFRRRDEVKKPLCEVDGIQILSFPFKDGQVEDVPLDLADFVSQHGELSSKGFREMYDLILEGYTTGYREVFEALKTVHDGNAVLFHCAGGKDRTGVMSALILDLMGAPASVIAEEYALTRIGVEPLRETMLPVVVLELSGVVQADHEDAAAAVQRGLQVPGVRGVLSSDAGVMVDFVERLKENHGGAEGYLTNKLGFVEADIMQIRDNLRP</sequence>
<accession>A0AAJ0G0X3</accession>
<dbReference type="InterPro" id="IPR026893">
    <property type="entry name" value="Tyr/Ser_Pase_IphP-type"/>
</dbReference>